<evidence type="ECO:0000256" key="8">
    <source>
        <dbReference type="ARBA" id="ARBA00022801"/>
    </source>
</evidence>
<evidence type="ECO:0000256" key="14">
    <source>
        <dbReference type="ARBA" id="ARBA00034338"/>
    </source>
</evidence>
<dbReference type="GO" id="GO:0004725">
    <property type="term" value="F:protein tyrosine phosphatase activity"/>
    <property type="evidence" value="ECO:0007669"/>
    <property type="project" value="UniProtKB-EC"/>
</dbReference>
<dbReference type="GO" id="GO:0005886">
    <property type="term" value="C:plasma membrane"/>
    <property type="evidence" value="ECO:0007669"/>
    <property type="project" value="TreeGrafter"/>
</dbReference>
<dbReference type="PROSITE" id="PS50056">
    <property type="entry name" value="TYR_PHOSPHATASE_2"/>
    <property type="match status" value="1"/>
</dbReference>
<dbReference type="PROSITE" id="PS00699">
    <property type="entry name" value="NITROGENASE_1_1"/>
    <property type="match status" value="1"/>
</dbReference>
<dbReference type="EC" id="3.1.3.48" evidence="5"/>
<evidence type="ECO:0000256" key="6">
    <source>
        <dbReference type="ARBA" id="ARBA00013081"/>
    </source>
</evidence>
<dbReference type="GO" id="GO:0043491">
    <property type="term" value="P:phosphatidylinositol 3-kinase/protein kinase B signal transduction"/>
    <property type="evidence" value="ECO:0007669"/>
    <property type="project" value="TreeGrafter"/>
</dbReference>
<proteinExistence type="inferred from homology"/>
<comment type="catalytic activity">
    <reaction evidence="12">
        <text>1,2-dihexadecanoyl-sn-glycero-3-phospho-(1D-myo-inositol-3,4,5-trisphosphate) + H2O = 1,2-dihexadecanoyl-sn-glycero-3-phospho-(1D-myo-inositol-4,5-bisphosphate) + phosphate</text>
        <dbReference type="Rhea" id="RHEA:43560"/>
        <dbReference type="ChEBI" id="CHEBI:15377"/>
        <dbReference type="ChEBI" id="CHEBI:43474"/>
        <dbReference type="ChEBI" id="CHEBI:83420"/>
        <dbReference type="ChEBI" id="CHEBI:83423"/>
    </reaction>
    <physiologicalReaction direction="left-to-right" evidence="12">
        <dbReference type="Rhea" id="RHEA:43561"/>
    </physiologicalReaction>
</comment>
<feature type="domain" description="C2 tensin-type" evidence="25">
    <location>
        <begin position="294"/>
        <end position="499"/>
    </location>
</feature>
<feature type="region of interest" description="Disordered" evidence="22">
    <location>
        <begin position="590"/>
        <end position="623"/>
    </location>
</feature>
<dbReference type="GO" id="GO:0050793">
    <property type="term" value="P:regulation of developmental process"/>
    <property type="evidence" value="ECO:0007669"/>
    <property type="project" value="UniProtKB-ARBA"/>
</dbReference>
<keyword evidence="7" id="KW-0963">Cytoplasm</keyword>
<organism evidence="26">
    <name type="scientific">Apis mellifera</name>
    <name type="common">Honeybee</name>
    <dbReference type="NCBI Taxonomy" id="7460"/>
    <lineage>
        <taxon>Eukaryota</taxon>
        <taxon>Metazoa</taxon>
        <taxon>Ecdysozoa</taxon>
        <taxon>Arthropoda</taxon>
        <taxon>Hexapoda</taxon>
        <taxon>Insecta</taxon>
        <taxon>Pterygota</taxon>
        <taxon>Neoptera</taxon>
        <taxon>Endopterygota</taxon>
        <taxon>Hymenoptera</taxon>
        <taxon>Apocrita</taxon>
        <taxon>Aculeata</taxon>
        <taxon>Apoidea</taxon>
        <taxon>Anthophila</taxon>
        <taxon>Apidae</taxon>
        <taxon>Apis</taxon>
    </lineage>
</organism>
<evidence type="ECO:0000256" key="11">
    <source>
        <dbReference type="ARBA" id="ARBA00023273"/>
    </source>
</evidence>
<dbReference type="RefSeq" id="XP_026295122.1">
    <property type="nucleotide sequence ID" value="XM_026439337.1"/>
</dbReference>
<dbReference type="PROSITE" id="PS51182">
    <property type="entry name" value="C2_TENSIN"/>
    <property type="match status" value="1"/>
</dbReference>
<accession>A0A8B8GTX3</accession>
<evidence type="ECO:0000256" key="21">
    <source>
        <dbReference type="ARBA" id="ARBA00051341"/>
    </source>
</evidence>
<dbReference type="InterPro" id="IPR000318">
    <property type="entry name" value="Nase_comp1_CS"/>
</dbReference>
<evidence type="ECO:0000259" key="23">
    <source>
        <dbReference type="PROSITE" id="PS50056"/>
    </source>
</evidence>
<reference evidence="28" key="2">
    <citation type="submission" date="2025-04" db="UniProtKB">
        <authorList>
            <consortium name="RefSeq"/>
        </authorList>
    </citation>
    <scope>IDENTIFICATION</scope>
    <source>
        <strain evidence="28">DH4</strain>
        <tissue evidence="28">Whole body</tissue>
    </source>
</reference>
<comment type="catalytic activity">
    <reaction evidence="13">
        <text>1,2-dioctanoyl-sn-glycero-3-phospho-(1D-myo-inositol-3,4,5-trisphosphate) + H2O = 1,2-dioctanoyl-sn-glycero-3-phospho-(1D-myo-inositol-4,5-bisphosphate) + phosphate</text>
        <dbReference type="Rhea" id="RHEA:43552"/>
        <dbReference type="ChEBI" id="CHEBI:15377"/>
        <dbReference type="ChEBI" id="CHEBI:43474"/>
        <dbReference type="ChEBI" id="CHEBI:83416"/>
        <dbReference type="ChEBI" id="CHEBI:83419"/>
    </reaction>
    <physiologicalReaction direction="left-to-right" evidence="13">
        <dbReference type="Rhea" id="RHEA:43553"/>
    </physiologicalReaction>
</comment>
<reference evidence="26" key="1">
    <citation type="submission" date="2021-01" db="UniProtKB">
        <authorList>
            <consortium name="EnsemblMetazoa"/>
        </authorList>
    </citation>
    <scope>IDENTIFICATION</scope>
    <source>
        <strain evidence="26">DH4</strain>
    </source>
</reference>
<dbReference type="SMART" id="SM01326">
    <property type="entry name" value="PTEN_C2"/>
    <property type="match status" value="1"/>
</dbReference>
<name>A0A7M7L562_APIME</name>
<dbReference type="GO" id="GO:0048870">
    <property type="term" value="P:cell motility"/>
    <property type="evidence" value="ECO:0007669"/>
    <property type="project" value="TreeGrafter"/>
</dbReference>
<dbReference type="InterPro" id="IPR035892">
    <property type="entry name" value="C2_domain_sf"/>
</dbReference>
<dbReference type="SMART" id="SM00404">
    <property type="entry name" value="PTPc_motif"/>
    <property type="match status" value="1"/>
</dbReference>
<evidence type="ECO:0000256" key="20">
    <source>
        <dbReference type="ARBA" id="ARBA00048832"/>
    </source>
</evidence>
<dbReference type="GO" id="GO:0005829">
    <property type="term" value="C:cytosol"/>
    <property type="evidence" value="ECO:0007669"/>
    <property type="project" value="TreeGrafter"/>
</dbReference>
<dbReference type="PROSITE" id="PS51181">
    <property type="entry name" value="PPASE_TENSIN"/>
    <property type="match status" value="1"/>
</dbReference>
<evidence type="ECO:0000256" key="4">
    <source>
        <dbReference type="ARBA" id="ARBA00013015"/>
    </source>
</evidence>
<comment type="catalytic activity">
    <reaction evidence="16">
        <text>a 1,2-diacyl-sn-glycero-3-phospho-(1D-myo-inositol-3,4,5-trisphosphate) + H2O = a 1,2-diacyl-sn-glycero-3-phospho-(1D-myo-inositol-4,5-bisphosphate) + phosphate</text>
        <dbReference type="Rhea" id="RHEA:25017"/>
        <dbReference type="ChEBI" id="CHEBI:15377"/>
        <dbReference type="ChEBI" id="CHEBI:43474"/>
        <dbReference type="ChEBI" id="CHEBI:57836"/>
        <dbReference type="ChEBI" id="CHEBI:58456"/>
        <dbReference type="EC" id="3.1.3.67"/>
    </reaction>
    <physiologicalReaction direction="left-to-right" evidence="16">
        <dbReference type="Rhea" id="RHEA:25018"/>
    </physiologicalReaction>
</comment>
<evidence type="ECO:0000256" key="9">
    <source>
        <dbReference type="ARBA" id="ARBA00022912"/>
    </source>
</evidence>
<protein>
    <recommendedName>
        <fullName evidence="14">Phosphatidylinositol 3,4,5-trisphosphate 3-phosphatase and dual-specificity protein phosphatase PTEN</fullName>
        <ecNumber evidence="6">3.1.3.16</ecNumber>
        <ecNumber evidence="5">3.1.3.48</ecNumber>
        <ecNumber evidence="4">3.1.3.67</ecNumber>
    </recommendedName>
    <alternativeName>
        <fullName evidence="18">Inositol polyphosphate 3-phosphatase</fullName>
    </alternativeName>
</protein>
<dbReference type="GO" id="GO:0051896">
    <property type="term" value="P:regulation of phosphatidylinositol 3-kinase/protein kinase B signal transduction"/>
    <property type="evidence" value="ECO:0007669"/>
    <property type="project" value="TreeGrafter"/>
</dbReference>
<dbReference type="PANTHER" id="PTHR12305:SF81">
    <property type="entry name" value="PHOSPHATIDYLINOSITOL 3,4,5-TRISPHOSPHATE 3-PHOSPHATASE AND DUAL-SPECIFICITY PROTEIN PHOSPHATASE PTEN"/>
    <property type="match status" value="1"/>
</dbReference>
<evidence type="ECO:0000256" key="18">
    <source>
        <dbReference type="ARBA" id="ARBA00044309"/>
    </source>
</evidence>
<evidence type="ECO:0000256" key="15">
    <source>
        <dbReference type="ARBA" id="ARBA00043734"/>
    </source>
</evidence>
<dbReference type="Gene3D" id="3.90.190.10">
    <property type="entry name" value="Protein tyrosine phosphatase superfamily"/>
    <property type="match status" value="1"/>
</dbReference>
<comment type="subcellular location">
    <subcellularLocation>
        <location evidence="1">Cell projection</location>
        <location evidence="1">Neuron projection</location>
    </subcellularLocation>
    <subcellularLocation>
        <location evidence="2">Cytoplasm</location>
    </subcellularLocation>
</comment>
<keyword evidence="11" id="KW-0966">Cell projection</keyword>
<dbReference type="Proteomes" id="UP000005203">
    <property type="component" value="Linkage group LG3"/>
</dbReference>
<evidence type="ECO:0000256" key="12">
    <source>
        <dbReference type="ARBA" id="ARBA00034256"/>
    </source>
</evidence>
<gene>
    <name evidence="26" type="primary">411859</name>
    <name evidence="28" type="synonym">Pten</name>
</gene>
<evidence type="ECO:0000259" key="24">
    <source>
        <dbReference type="PROSITE" id="PS51181"/>
    </source>
</evidence>
<dbReference type="InterPro" id="IPR003595">
    <property type="entry name" value="Tyr_Pase_cat"/>
</dbReference>
<evidence type="ECO:0000313" key="26">
    <source>
        <dbReference type="EnsemblMetazoa" id="XP_026295122"/>
    </source>
</evidence>
<feature type="region of interest" description="Disordered" evidence="22">
    <location>
        <begin position="511"/>
        <end position="558"/>
    </location>
</feature>
<comment type="catalytic activity">
    <reaction evidence="20">
        <text>O-phospho-L-threonyl-[protein] + H2O = L-threonyl-[protein] + phosphate</text>
        <dbReference type="Rhea" id="RHEA:47004"/>
        <dbReference type="Rhea" id="RHEA-COMP:11060"/>
        <dbReference type="Rhea" id="RHEA-COMP:11605"/>
        <dbReference type="ChEBI" id="CHEBI:15377"/>
        <dbReference type="ChEBI" id="CHEBI:30013"/>
        <dbReference type="ChEBI" id="CHEBI:43474"/>
        <dbReference type="ChEBI" id="CHEBI:61977"/>
        <dbReference type="EC" id="3.1.3.16"/>
    </reaction>
    <physiologicalReaction direction="left-to-right" evidence="20">
        <dbReference type="Rhea" id="RHEA:47005"/>
    </physiologicalReaction>
</comment>
<evidence type="ECO:0000256" key="2">
    <source>
        <dbReference type="ARBA" id="ARBA00004496"/>
    </source>
</evidence>
<evidence type="ECO:0000256" key="22">
    <source>
        <dbReference type="SAM" id="MobiDB-lite"/>
    </source>
</evidence>
<dbReference type="FunFam" id="3.90.190.10:FF:000029">
    <property type="entry name" value="Phosphatidylinositol 3,4,5-trisphosphate 3-phosphatase and dual-specificity protein phosphatase PTEN"/>
    <property type="match status" value="1"/>
</dbReference>
<comment type="catalytic activity">
    <reaction evidence="21">
        <text>O-phospho-L-tyrosyl-[protein] + H2O = L-tyrosyl-[protein] + phosphate</text>
        <dbReference type="Rhea" id="RHEA:10684"/>
        <dbReference type="Rhea" id="RHEA-COMP:10136"/>
        <dbReference type="Rhea" id="RHEA-COMP:20101"/>
        <dbReference type="ChEBI" id="CHEBI:15377"/>
        <dbReference type="ChEBI" id="CHEBI:43474"/>
        <dbReference type="ChEBI" id="CHEBI:46858"/>
        <dbReference type="ChEBI" id="CHEBI:61978"/>
        <dbReference type="EC" id="3.1.3.48"/>
    </reaction>
    <physiologicalReaction direction="left-to-right" evidence="21">
        <dbReference type="Rhea" id="RHEA:10685"/>
    </physiologicalReaction>
</comment>
<dbReference type="GO" id="GO:0046856">
    <property type="term" value="P:phosphatidylinositol dephosphorylation"/>
    <property type="evidence" value="ECO:0007669"/>
    <property type="project" value="TreeGrafter"/>
</dbReference>
<dbReference type="PANTHER" id="PTHR12305">
    <property type="entry name" value="PHOSPHATASE WITH HOMOLOGY TO TENSIN"/>
    <property type="match status" value="1"/>
</dbReference>
<evidence type="ECO:0000256" key="13">
    <source>
        <dbReference type="ARBA" id="ARBA00034268"/>
    </source>
</evidence>
<dbReference type="EnsemblMetazoa" id="XM_026439337">
    <property type="protein sequence ID" value="XP_026295122"/>
    <property type="gene ID" value="GeneID_411859"/>
</dbReference>
<evidence type="ECO:0000256" key="5">
    <source>
        <dbReference type="ARBA" id="ARBA00013064"/>
    </source>
</evidence>
<dbReference type="Pfam" id="PF22785">
    <property type="entry name" value="Tc-R-P"/>
    <property type="match status" value="1"/>
</dbReference>
<dbReference type="Gene3D" id="2.60.40.1110">
    <property type="match status" value="1"/>
</dbReference>
<dbReference type="InterPro" id="IPR000387">
    <property type="entry name" value="Tyr_Pase_dom"/>
</dbReference>
<dbReference type="InterPro" id="IPR016130">
    <property type="entry name" value="Tyr_Pase_AS"/>
</dbReference>
<dbReference type="AlphaFoldDB" id="A0A7M7L562"/>
<evidence type="ECO:0000256" key="1">
    <source>
        <dbReference type="ARBA" id="ARBA00004487"/>
    </source>
</evidence>
<evidence type="ECO:0000313" key="27">
    <source>
        <dbReference type="Proteomes" id="UP000005203"/>
    </source>
</evidence>
<dbReference type="EC" id="3.1.3.16" evidence="6"/>
<dbReference type="InterPro" id="IPR045101">
    <property type="entry name" value="PTP_PTEN"/>
</dbReference>
<feature type="domain" description="Phosphatase tensin-type" evidence="24">
    <location>
        <begin position="118"/>
        <end position="289"/>
    </location>
</feature>
<dbReference type="CDD" id="cd14509">
    <property type="entry name" value="PTP_PTEN"/>
    <property type="match status" value="1"/>
</dbReference>
<dbReference type="InterPro" id="IPR029021">
    <property type="entry name" value="Prot-tyrosine_phosphatase-like"/>
</dbReference>
<dbReference type="InterPro" id="IPR029023">
    <property type="entry name" value="Tensin_phosphatase"/>
</dbReference>
<dbReference type="GO" id="GO:0008285">
    <property type="term" value="P:negative regulation of cell population proliferation"/>
    <property type="evidence" value="ECO:0007669"/>
    <property type="project" value="TreeGrafter"/>
</dbReference>
<keyword evidence="9" id="KW-0904">Protein phosphatase</keyword>
<keyword evidence="10" id="KW-0443">Lipid metabolism</keyword>
<comment type="catalytic activity">
    <reaction evidence="17">
        <text>1D-myo-inositol 1,3,4,5,6-pentakisphosphate + H2O = 1D-myo-inositol 1,4,5,6-tetrakisphosphate + phosphate</text>
        <dbReference type="Rhea" id="RHEA:77143"/>
        <dbReference type="ChEBI" id="CHEBI:15377"/>
        <dbReference type="ChEBI" id="CHEBI:43474"/>
        <dbReference type="ChEBI" id="CHEBI:57627"/>
        <dbReference type="ChEBI" id="CHEBI:57733"/>
    </reaction>
    <physiologicalReaction direction="left-to-right" evidence="17">
        <dbReference type="Rhea" id="RHEA:77144"/>
    </physiologicalReaction>
</comment>
<dbReference type="InterPro" id="IPR051281">
    <property type="entry name" value="Dual-spec_lipid-protein_phosph"/>
</dbReference>
<dbReference type="OrthoDB" id="16692at2759"/>
<dbReference type="InterPro" id="IPR014020">
    <property type="entry name" value="Tensin_C2-dom"/>
</dbReference>
<evidence type="ECO:0000256" key="16">
    <source>
        <dbReference type="ARBA" id="ARBA00043760"/>
    </source>
</evidence>
<evidence type="ECO:0000256" key="17">
    <source>
        <dbReference type="ARBA" id="ARBA00043762"/>
    </source>
</evidence>
<dbReference type="GO" id="GO:0043005">
    <property type="term" value="C:neuron projection"/>
    <property type="evidence" value="ECO:0007669"/>
    <property type="project" value="UniProtKB-SubCell"/>
</dbReference>
<keyword evidence="27" id="KW-1185">Reference proteome</keyword>
<dbReference type="PROSITE" id="PS00383">
    <property type="entry name" value="TYR_PHOSPHATASE_1"/>
    <property type="match status" value="1"/>
</dbReference>
<comment type="catalytic activity">
    <reaction evidence="15">
        <text>1D-myo-inositol 1,3,4,5-tetrakisphosphate + H2O = 1D-myo-inositol 1,4,5-trisphosphate + phosphate</text>
        <dbReference type="Rhea" id="RHEA:77155"/>
        <dbReference type="ChEBI" id="CHEBI:15377"/>
        <dbReference type="ChEBI" id="CHEBI:43474"/>
        <dbReference type="ChEBI" id="CHEBI:57895"/>
        <dbReference type="ChEBI" id="CHEBI:203600"/>
    </reaction>
    <physiologicalReaction direction="left-to-right" evidence="15">
        <dbReference type="Rhea" id="RHEA:77156"/>
    </physiologicalReaction>
</comment>
<dbReference type="SUPFAM" id="SSF52799">
    <property type="entry name" value="(Phosphotyrosine protein) phosphatases II"/>
    <property type="match status" value="1"/>
</dbReference>
<dbReference type="GO" id="GO:0004722">
    <property type="term" value="F:protein serine/threonine phosphatase activity"/>
    <property type="evidence" value="ECO:0007669"/>
    <property type="project" value="UniProtKB-EC"/>
</dbReference>
<evidence type="ECO:0000256" key="3">
    <source>
        <dbReference type="ARBA" id="ARBA00007881"/>
    </source>
</evidence>
<keyword evidence="8" id="KW-0378">Hydrolase</keyword>
<sequence>MLWELMGICFSCRRPTGSRLNNKISEHISASVTPLHVCLEEQRGPELGSCDASAYKPQAKKLFEKQKTKERSSKEEVETEIIAIKAGDLKFSQPSMSNTISNMKMTNRIKGMVSKRRRRFTEDGFDLDLTYIRDNLIAMGFPAEKLEGVYRNHIDDVVKLLESRHKDHYKIYNLCSERSYDFKKFKQRVATYAFDDHNPPMLDQIRPFCEDVHEWLSRHQENVAVVHCKAGKGRTGVMVCCYLLHIKQFPTATEALNYYGTKRTHDRKGVTIPSQRRYVDYYATLVQEGLNYQPVTLLLRKIQLDPAPIFHGGQGCKKNKIFKIYSKNKIQLYMFIYNFYILDLHCVISESKKKIFSSEIVEVRKGMHTISIPLKHSVALTGDIRVDFFNRPKMKRKEKLFHFWFNTFFVRDYLSPEYDNGELPVERSTRALSCDGTTMELPMVMSHMKSRAGSLASLGPMPPTLVLSIDKWGLDDAHKDKHHKVYSADFKVSLFMHRMGGTISQAVSATTNRTGEGIQIGMGGQDTPSESSEADSSECDTTGDTTGDEDGESGESSASLVVNHHPLTHSSSRTHVSIHQRASLRETAKGLLSRGDKNRSSHRQTTSNVKRSSALVRSATFDT</sequence>
<feature type="domain" description="Tyrosine specific protein phosphatases" evidence="23">
    <location>
        <begin position="206"/>
        <end position="263"/>
    </location>
</feature>
<dbReference type="SUPFAM" id="SSF49562">
    <property type="entry name" value="C2 domain (Calcium/lipid-binding domain, CaLB)"/>
    <property type="match status" value="1"/>
</dbReference>
<dbReference type="GO" id="GO:0016314">
    <property type="term" value="F:phosphatidylinositol-3,4,5-trisphosphate 3-phosphatase activity"/>
    <property type="evidence" value="ECO:0007669"/>
    <property type="project" value="UniProtKB-EC"/>
</dbReference>
<evidence type="ECO:0000313" key="28">
    <source>
        <dbReference type="RefSeq" id="XP_026295122.1"/>
    </source>
</evidence>
<evidence type="ECO:0000259" key="25">
    <source>
        <dbReference type="PROSITE" id="PS51182"/>
    </source>
</evidence>
<evidence type="ECO:0000256" key="19">
    <source>
        <dbReference type="ARBA" id="ARBA00047986"/>
    </source>
</evidence>
<dbReference type="Pfam" id="PF10409">
    <property type="entry name" value="PTEN_C2"/>
    <property type="match status" value="1"/>
</dbReference>
<dbReference type="GO" id="GO:0005634">
    <property type="term" value="C:nucleus"/>
    <property type="evidence" value="ECO:0007669"/>
    <property type="project" value="TreeGrafter"/>
</dbReference>
<evidence type="ECO:0000256" key="10">
    <source>
        <dbReference type="ARBA" id="ARBA00023098"/>
    </source>
</evidence>
<comment type="similarity">
    <text evidence="3">Belongs to the PTEN phosphatase protein family.</text>
</comment>
<feature type="compositionally biased region" description="Basic and acidic residues" evidence="22">
    <location>
        <begin position="590"/>
        <end position="599"/>
    </location>
</feature>
<accession>A0A7M7L562</accession>
<comment type="catalytic activity">
    <reaction evidence="19">
        <text>O-phospho-L-seryl-[protein] + H2O = L-seryl-[protein] + phosphate</text>
        <dbReference type="Rhea" id="RHEA:20629"/>
        <dbReference type="Rhea" id="RHEA-COMP:9863"/>
        <dbReference type="Rhea" id="RHEA-COMP:11604"/>
        <dbReference type="ChEBI" id="CHEBI:15377"/>
        <dbReference type="ChEBI" id="CHEBI:29999"/>
        <dbReference type="ChEBI" id="CHEBI:43474"/>
        <dbReference type="ChEBI" id="CHEBI:83421"/>
        <dbReference type="EC" id="3.1.3.16"/>
    </reaction>
    <physiologicalReaction direction="left-to-right" evidence="19">
        <dbReference type="Rhea" id="RHEA:20630"/>
    </physiologicalReaction>
</comment>
<dbReference type="EC" id="3.1.3.67" evidence="4"/>
<evidence type="ECO:0000256" key="7">
    <source>
        <dbReference type="ARBA" id="ARBA00022490"/>
    </source>
</evidence>